<feature type="active site" description="Cysteine sulfenic acid (-SOH) intermediate" evidence="5">
    <location>
        <position position="49"/>
    </location>
</feature>
<dbReference type="Gene3D" id="3.40.30.10">
    <property type="entry name" value="Glutaredoxin"/>
    <property type="match status" value="1"/>
</dbReference>
<evidence type="ECO:0000256" key="3">
    <source>
        <dbReference type="ARBA" id="ARBA00023002"/>
    </source>
</evidence>
<dbReference type="Proteomes" id="UP000218899">
    <property type="component" value="Chromosome"/>
</dbReference>
<dbReference type="PANTHER" id="PTHR10430:SF16">
    <property type="entry name" value="PEROXIREDOXIN-5, MITOCHONDRIAL"/>
    <property type="match status" value="1"/>
</dbReference>
<dbReference type="RefSeq" id="WP_096462284.1">
    <property type="nucleotide sequence ID" value="NZ_AP014936.1"/>
</dbReference>
<comment type="function">
    <text evidence="6">Thiol-specific peroxidase that catalyzes the reduction of hydrogen peroxide and organic hydroperoxides to water and alcohols, respectively. Plays a role in cell protection against oxidative stress by detoxifying peroxides.</text>
</comment>
<dbReference type="AlphaFoldDB" id="A0A1B4VGI4"/>
<keyword evidence="9" id="KW-1185">Reference proteome</keyword>
<dbReference type="GO" id="GO:0008379">
    <property type="term" value="F:thioredoxin peroxidase activity"/>
    <property type="evidence" value="ECO:0007669"/>
    <property type="project" value="InterPro"/>
</dbReference>
<dbReference type="SUPFAM" id="SSF52833">
    <property type="entry name" value="Thioredoxin-like"/>
    <property type="match status" value="1"/>
</dbReference>
<evidence type="ECO:0000256" key="5">
    <source>
        <dbReference type="PIRSR" id="PIRSR637944-1"/>
    </source>
</evidence>
<accession>A0A1B4VGI4</accession>
<evidence type="ECO:0000256" key="2">
    <source>
        <dbReference type="ARBA" id="ARBA00022862"/>
    </source>
</evidence>
<dbReference type="InterPro" id="IPR013766">
    <property type="entry name" value="Thioredoxin_domain"/>
</dbReference>
<dbReference type="CDD" id="cd03013">
    <property type="entry name" value="PRX5_like"/>
    <property type="match status" value="1"/>
</dbReference>
<dbReference type="GO" id="GO:0045454">
    <property type="term" value="P:cell redox homeostasis"/>
    <property type="evidence" value="ECO:0007669"/>
    <property type="project" value="TreeGrafter"/>
</dbReference>
<keyword evidence="4 6" id="KW-0676">Redox-active center</keyword>
<evidence type="ECO:0000256" key="4">
    <source>
        <dbReference type="ARBA" id="ARBA00023284"/>
    </source>
</evidence>
<dbReference type="EC" id="1.11.1.27" evidence="6"/>
<dbReference type="Pfam" id="PF08534">
    <property type="entry name" value="Redoxin"/>
    <property type="match status" value="1"/>
</dbReference>
<proteinExistence type="inferred from homology"/>
<dbReference type="GO" id="GO:0042744">
    <property type="term" value="P:hydrogen peroxide catabolic process"/>
    <property type="evidence" value="ECO:0007669"/>
    <property type="project" value="TreeGrafter"/>
</dbReference>
<evidence type="ECO:0000256" key="1">
    <source>
        <dbReference type="ARBA" id="ARBA00022559"/>
    </source>
</evidence>
<evidence type="ECO:0000256" key="6">
    <source>
        <dbReference type="RuleBase" id="RU366011"/>
    </source>
</evidence>
<evidence type="ECO:0000313" key="9">
    <source>
        <dbReference type="Proteomes" id="UP000218899"/>
    </source>
</evidence>
<dbReference type="PROSITE" id="PS51352">
    <property type="entry name" value="THIOREDOXIN_2"/>
    <property type="match status" value="1"/>
</dbReference>
<protein>
    <recommendedName>
        <fullName evidence="6">Glutathione-dependent peroxiredoxin</fullName>
        <ecNumber evidence="6">1.11.1.27</ecNumber>
    </recommendedName>
</protein>
<dbReference type="KEGG" id="sva:SVA_3395"/>
<dbReference type="GO" id="GO:0005737">
    <property type="term" value="C:cytoplasm"/>
    <property type="evidence" value="ECO:0007669"/>
    <property type="project" value="TreeGrafter"/>
</dbReference>
<dbReference type="OrthoDB" id="9800621at2"/>
<keyword evidence="1 6" id="KW-0575">Peroxidase</keyword>
<dbReference type="GO" id="GO:0034599">
    <property type="term" value="P:cellular response to oxidative stress"/>
    <property type="evidence" value="ECO:0007669"/>
    <property type="project" value="InterPro"/>
</dbReference>
<comment type="catalytic activity">
    <reaction evidence="6">
        <text>a hydroperoxide + 2 glutathione = an alcohol + glutathione disulfide + H2O</text>
        <dbReference type="Rhea" id="RHEA:62632"/>
        <dbReference type="ChEBI" id="CHEBI:15377"/>
        <dbReference type="ChEBI" id="CHEBI:30879"/>
        <dbReference type="ChEBI" id="CHEBI:35924"/>
        <dbReference type="ChEBI" id="CHEBI:57925"/>
        <dbReference type="ChEBI" id="CHEBI:58297"/>
        <dbReference type="EC" id="1.11.1.27"/>
    </reaction>
</comment>
<name>A0A1B4VGI4_9GAMM</name>
<dbReference type="InterPro" id="IPR013740">
    <property type="entry name" value="Redoxin"/>
</dbReference>
<sequence>MTIKIGDRLPSSALFEMTADGPQTRSMDELTRGRRIVLFAVPGAFTPTCSARHVPGFLEQYAQFKAKGIDEILCVSVNDPHVMGAWGKSQEIDGKIRMLGDGNAEFTRAVGLDVDQSAQGRGTRSQRYSLYAEDGVIRLLNVEQPGKFEVSDAGTLLIQLDRLEKRHG</sequence>
<keyword evidence="2 6" id="KW-0049">Antioxidant</keyword>
<keyword evidence="3 6" id="KW-0560">Oxidoreductase</keyword>
<feature type="domain" description="Thioredoxin" evidence="7">
    <location>
        <begin position="3"/>
        <end position="165"/>
    </location>
</feature>
<comment type="similarity">
    <text evidence="6">Belongs to the peroxiredoxin family. Prx5 subfamily.</text>
</comment>
<evidence type="ECO:0000259" key="7">
    <source>
        <dbReference type="PROSITE" id="PS51352"/>
    </source>
</evidence>
<dbReference type="FunFam" id="3.40.30.10:FF:000020">
    <property type="entry name" value="Peroxiredoxin"/>
    <property type="match status" value="1"/>
</dbReference>
<dbReference type="InterPro" id="IPR036249">
    <property type="entry name" value="Thioredoxin-like_sf"/>
</dbReference>
<dbReference type="InterPro" id="IPR037944">
    <property type="entry name" value="PRX5-like"/>
</dbReference>
<dbReference type="PANTHER" id="PTHR10430">
    <property type="entry name" value="PEROXIREDOXIN"/>
    <property type="match status" value="1"/>
</dbReference>
<evidence type="ECO:0000313" key="8">
    <source>
        <dbReference type="EMBL" id="BAU49937.1"/>
    </source>
</evidence>
<gene>
    <name evidence="8" type="ORF">SVA_3395</name>
</gene>
<dbReference type="EMBL" id="AP014936">
    <property type="protein sequence ID" value="BAU49937.1"/>
    <property type="molecule type" value="Genomic_DNA"/>
</dbReference>
<organism evidence="8 9">
    <name type="scientific">Sulfurifustis variabilis</name>
    <dbReference type="NCBI Taxonomy" id="1675686"/>
    <lineage>
        <taxon>Bacteria</taxon>
        <taxon>Pseudomonadati</taxon>
        <taxon>Pseudomonadota</taxon>
        <taxon>Gammaproteobacteria</taxon>
        <taxon>Acidiferrobacterales</taxon>
        <taxon>Acidiferrobacteraceae</taxon>
        <taxon>Sulfurifustis</taxon>
    </lineage>
</organism>
<reference evidence="8 9" key="1">
    <citation type="submission" date="2015-08" db="EMBL/GenBank/DDBJ databases">
        <title>Complete genome sequence of Sulfurifustis variabilis.</title>
        <authorList>
            <person name="Miura A."/>
            <person name="Kojima H."/>
            <person name="Fukui M."/>
        </authorList>
    </citation>
    <scope>NUCLEOTIDE SEQUENCE [LARGE SCALE GENOMIC DNA]</scope>
    <source>
        <strain evidence="9">skN76</strain>
    </source>
</reference>